<evidence type="ECO:0000256" key="5">
    <source>
        <dbReference type="SAM" id="MobiDB-lite"/>
    </source>
</evidence>
<keyword evidence="2" id="KW-0863">Zinc-finger</keyword>
<feature type="compositionally biased region" description="Basic and acidic residues" evidence="5">
    <location>
        <begin position="915"/>
        <end position="925"/>
    </location>
</feature>
<dbReference type="SMART" id="SM00510">
    <property type="entry name" value="TFS2M"/>
    <property type="match status" value="1"/>
</dbReference>
<feature type="compositionally biased region" description="Basic and acidic residues" evidence="5">
    <location>
        <begin position="504"/>
        <end position="533"/>
    </location>
</feature>
<dbReference type="AlphaFoldDB" id="A0A4P9WM20"/>
<keyword evidence="4" id="KW-0539">Nucleus</keyword>
<keyword evidence="1" id="KW-0479">Metal-binding</keyword>
<dbReference type="PANTHER" id="PTHR11477">
    <property type="entry name" value="TRANSCRIPTION FACTOR S-II ZINC FINGER DOMAIN-CONTAINING PROTEIN"/>
    <property type="match status" value="1"/>
</dbReference>
<dbReference type="InterPro" id="IPR012921">
    <property type="entry name" value="SPOC_C"/>
</dbReference>
<dbReference type="Pfam" id="PF07744">
    <property type="entry name" value="SPOC"/>
    <property type="match status" value="1"/>
</dbReference>
<dbReference type="GO" id="GO:0006362">
    <property type="term" value="P:transcription elongation by RNA polymerase I"/>
    <property type="evidence" value="ECO:0007669"/>
    <property type="project" value="TreeGrafter"/>
</dbReference>
<gene>
    <name evidence="7" type="ORF">BDK51DRAFT_42329</name>
</gene>
<feature type="compositionally biased region" description="Pro residues" evidence="5">
    <location>
        <begin position="85"/>
        <end position="95"/>
    </location>
</feature>
<dbReference type="CDD" id="cd21538">
    <property type="entry name" value="SPOC_TFIIS"/>
    <property type="match status" value="1"/>
</dbReference>
<evidence type="ECO:0000256" key="3">
    <source>
        <dbReference type="ARBA" id="ARBA00022833"/>
    </source>
</evidence>
<dbReference type="InterPro" id="IPR003618">
    <property type="entry name" value="TFIIS_cen_dom"/>
</dbReference>
<dbReference type="PROSITE" id="PS51321">
    <property type="entry name" value="TFIIS_CENTRAL"/>
    <property type="match status" value="1"/>
</dbReference>
<feature type="compositionally biased region" description="Low complexity" evidence="5">
    <location>
        <begin position="75"/>
        <end position="84"/>
    </location>
</feature>
<dbReference type="InterPro" id="IPR036575">
    <property type="entry name" value="TFIIS_cen_dom_sf"/>
</dbReference>
<feature type="compositionally biased region" description="Polar residues" evidence="5">
    <location>
        <begin position="47"/>
        <end position="64"/>
    </location>
</feature>
<feature type="domain" description="TFIIS central" evidence="6">
    <location>
        <begin position="278"/>
        <end position="416"/>
    </location>
</feature>
<protein>
    <submittedName>
        <fullName evidence="7">Transcription factor S-II, central domain-containing protein</fullName>
    </submittedName>
</protein>
<feature type="region of interest" description="Disordered" evidence="5">
    <location>
        <begin position="799"/>
        <end position="842"/>
    </location>
</feature>
<feature type="region of interest" description="Disordered" evidence="5">
    <location>
        <begin position="504"/>
        <end position="543"/>
    </location>
</feature>
<evidence type="ECO:0000259" key="6">
    <source>
        <dbReference type="PROSITE" id="PS51321"/>
    </source>
</evidence>
<dbReference type="Gene3D" id="1.10.472.30">
    <property type="entry name" value="Transcription elongation factor S-II, central domain"/>
    <property type="match status" value="1"/>
</dbReference>
<dbReference type="GO" id="GO:0031440">
    <property type="term" value="P:regulation of mRNA 3'-end processing"/>
    <property type="evidence" value="ECO:0007669"/>
    <property type="project" value="TreeGrafter"/>
</dbReference>
<evidence type="ECO:0000313" key="8">
    <source>
        <dbReference type="Proteomes" id="UP000269721"/>
    </source>
</evidence>
<sequence length="925" mass="99036">MDGSGVDQLQAAPPIDPTVEASVLPPRGVANHCEPDTTPADGIVETSVPTLHSTGSDQNVTASSAPVPADATVEASPASLTTALPPTPVAPPSMAAPPSTSPEVLNAYASAASAFMYGATPSQLDFSASSAALPLSAWTPGAVPYYMAYASYPNFAKLNTNDSQACIGASGGPKECANAPCKSVATQGSDFCTSTCRAAYITANPTSPLVNGGPIHAFSPTPLSHNPFLPPYPYNLSLPPPAALGVNFQHTSVPSVVPLAIHRAPSPEDKATEATEKVRKAARSNFSKTLTAMFDEARKNPDSVHGKVDPSIDLEAPKAFGQALEQALFEATAAPNASGKMHVTDVYKSRFRSLQFNLKDTKNERLRRRILTGELSLSQLVRSSPEELANDEIAKIQQVVRKQSLYNAVKPKEEGNIRKKTHKGEVMVETSHNPDSIADTEDAAASKRIEPAARETEGALPPELRQKLVAAAKAAEEAKKTAHIDIRPVKEVALDDIMANMEKSGRARAGRDYQSDAEARRNSRDDWDRGRDEENWEEWDSRDDRDNRYEDLISPLSPAVADPYQGFDEMEIDTSFLDSPPSAAPVTLSTETYPLPSPAAVPESFHAADPSYVSGEPSFDDRVLSPEPPHVAASLPPSAPSPSEPIWSGRVHMKKEGTFTGNCIQIAGEPISRRGWEQVLKAVIEIEGRIAPAQVERYVADTLRAGKEIIAVEFVPEPDGGEKSGPGFAGLYRYFREKNRYGVVPDRFVAVKDMYVVPVGRDEPVPPILAHLSGLRVTQHRERDALFGVIVLAKEFRRDAGSPPAPMSSSSSHRAPHRKRVSGSEHSDPAHKRHRGSGDVVGAPEVGLPLVYPSQHAAAALPYYHNAAPPTQPLATSLMHILAGSGGSAFASMLHQQPAAPPAARPPVASAGPEIHPDRLRQLQD</sequence>
<keyword evidence="8" id="KW-1185">Reference proteome</keyword>
<feature type="region of interest" description="Disordered" evidence="5">
    <location>
        <begin position="1"/>
        <end position="101"/>
    </location>
</feature>
<feature type="region of interest" description="Disordered" evidence="5">
    <location>
        <begin position="895"/>
        <end position="925"/>
    </location>
</feature>
<dbReference type="Proteomes" id="UP000269721">
    <property type="component" value="Unassembled WGS sequence"/>
</dbReference>
<name>A0A4P9WM20_9FUNG</name>
<feature type="region of interest" description="Disordered" evidence="5">
    <location>
        <begin position="613"/>
        <end position="644"/>
    </location>
</feature>
<evidence type="ECO:0000256" key="4">
    <source>
        <dbReference type="ARBA" id="ARBA00023242"/>
    </source>
</evidence>
<keyword evidence="3" id="KW-0862">Zinc</keyword>
<dbReference type="EMBL" id="KZ994220">
    <property type="protein sequence ID" value="RKO93492.1"/>
    <property type="molecule type" value="Genomic_DNA"/>
</dbReference>
<evidence type="ECO:0000256" key="2">
    <source>
        <dbReference type="ARBA" id="ARBA00022771"/>
    </source>
</evidence>
<organism evidence="7 8">
    <name type="scientific">Blyttiomyces helicus</name>
    <dbReference type="NCBI Taxonomy" id="388810"/>
    <lineage>
        <taxon>Eukaryota</taxon>
        <taxon>Fungi</taxon>
        <taxon>Fungi incertae sedis</taxon>
        <taxon>Chytridiomycota</taxon>
        <taxon>Chytridiomycota incertae sedis</taxon>
        <taxon>Chytridiomycetes</taxon>
        <taxon>Chytridiomycetes incertae sedis</taxon>
        <taxon>Blyttiomyces</taxon>
    </lineage>
</organism>
<proteinExistence type="predicted"/>
<dbReference type="GO" id="GO:0005634">
    <property type="term" value="C:nucleus"/>
    <property type="evidence" value="ECO:0007669"/>
    <property type="project" value="TreeGrafter"/>
</dbReference>
<dbReference type="OrthoDB" id="436852at2759"/>
<dbReference type="SUPFAM" id="SSF46942">
    <property type="entry name" value="Elongation factor TFIIS domain 2"/>
    <property type="match status" value="1"/>
</dbReference>
<dbReference type="GO" id="GO:0006368">
    <property type="term" value="P:transcription elongation by RNA polymerase II"/>
    <property type="evidence" value="ECO:0007669"/>
    <property type="project" value="TreeGrafter"/>
</dbReference>
<evidence type="ECO:0000256" key="1">
    <source>
        <dbReference type="ARBA" id="ARBA00022723"/>
    </source>
</evidence>
<dbReference type="GO" id="GO:0008270">
    <property type="term" value="F:zinc ion binding"/>
    <property type="evidence" value="ECO:0007669"/>
    <property type="project" value="UniProtKB-KW"/>
</dbReference>
<dbReference type="PANTHER" id="PTHR11477:SF0">
    <property type="entry name" value="IP08861P-RELATED"/>
    <property type="match status" value="1"/>
</dbReference>
<dbReference type="Pfam" id="PF07500">
    <property type="entry name" value="TFIIS_M"/>
    <property type="match status" value="1"/>
</dbReference>
<evidence type="ECO:0000313" key="7">
    <source>
        <dbReference type="EMBL" id="RKO93492.1"/>
    </source>
</evidence>
<reference evidence="8" key="1">
    <citation type="journal article" date="2018" name="Nat. Microbiol.">
        <title>Leveraging single-cell genomics to expand the fungal tree of life.</title>
        <authorList>
            <person name="Ahrendt S.R."/>
            <person name="Quandt C.A."/>
            <person name="Ciobanu D."/>
            <person name="Clum A."/>
            <person name="Salamov A."/>
            <person name="Andreopoulos B."/>
            <person name="Cheng J.F."/>
            <person name="Woyke T."/>
            <person name="Pelin A."/>
            <person name="Henrissat B."/>
            <person name="Reynolds N.K."/>
            <person name="Benny G.L."/>
            <person name="Smith M.E."/>
            <person name="James T.Y."/>
            <person name="Grigoriev I.V."/>
        </authorList>
    </citation>
    <scope>NUCLEOTIDE SEQUENCE [LARGE SCALE GENOMIC DNA]</scope>
</reference>
<accession>A0A4P9WM20</accession>
<dbReference type="GO" id="GO:0031564">
    <property type="term" value="P:transcription antitermination"/>
    <property type="evidence" value="ECO:0007669"/>
    <property type="project" value="TreeGrafter"/>
</dbReference>